<dbReference type="InterPro" id="IPR050401">
    <property type="entry name" value="Cyclic_nucleotide_synthase"/>
</dbReference>
<dbReference type="SUPFAM" id="SSF55073">
    <property type="entry name" value="Nucleotide cyclase"/>
    <property type="match status" value="1"/>
</dbReference>
<evidence type="ECO:0000256" key="4">
    <source>
        <dbReference type="ARBA" id="ARBA00022989"/>
    </source>
</evidence>
<reference evidence="10" key="1">
    <citation type="submission" date="2016-01" db="EMBL/GenBank/DDBJ databases">
        <authorList>
            <person name="Mcilroy J.S."/>
            <person name="Karst M S."/>
            <person name="Albertsen M."/>
        </authorList>
    </citation>
    <scope>NUCLEOTIDE SEQUENCE</scope>
    <source>
        <strain evidence="10">Cfx-K</strain>
    </source>
</reference>
<evidence type="ECO:0000313" key="10">
    <source>
        <dbReference type="EMBL" id="CUS02381.2"/>
    </source>
</evidence>
<dbReference type="InterPro" id="IPR029787">
    <property type="entry name" value="Nucleotide_cyclase"/>
</dbReference>
<keyword evidence="2 8" id="KW-0812">Transmembrane</keyword>
<feature type="transmembrane region" description="Helical" evidence="8">
    <location>
        <begin position="133"/>
        <end position="151"/>
    </location>
</feature>
<gene>
    <name evidence="10" type="ORF">CFX0092_A0500</name>
</gene>
<comment type="subcellular location">
    <subcellularLocation>
        <location evidence="1">Membrane</location>
    </subcellularLocation>
</comment>
<dbReference type="GO" id="GO:0004383">
    <property type="term" value="F:guanylate cyclase activity"/>
    <property type="evidence" value="ECO:0007669"/>
    <property type="project" value="TreeGrafter"/>
</dbReference>
<keyword evidence="11" id="KW-1185">Reference proteome</keyword>
<evidence type="ECO:0000256" key="7">
    <source>
        <dbReference type="RuleBase" id="RU000405"/>
    </source>
</evidence>
<dbReference type="OrthoDB" id="9802500at2"/>
<evidence type="ECO:0000256" key="6">
    <source>
        <dbReference type="ARBA" id="ARBA00023239"/>
    </source>
</evidence>
<keyword evidence="6 7" id="KW-0456">Lyase</keyword>
<keyword evidence="3" id="KW-0547">Nucleotide-binding</keyword>
<dbReference type="PANTHER" id="PTHR11920">
    <property type="entry name" value="GUANYLYL CYCLASE"/>
    <property type="match status" value="1"/>
</dbReference>
<proteinExistence type="inferred from homology"/>
<dbReference type="EMBL" id="LN890655">
    <property type="protein sequence ID" value="CUS02381.2"/>
    <property type="molecule type" value="Genomic_DNA"/>
</dbReference>
<dbReference type="GO" id="GO:0001653">
    <property type="term" value="F:peptide receptor activity"/>
    <property type="evidence" value="ECO:0007669"/>
    <property type="project" value="TreeGrafter"/>
</dbReference>
<dbReference type="GO" id="GO:0004016">
    <property type="term" value="F:adenylate cyclase activity"/>
    <property type="evidence" value="ECO:0007669"/>
    <property type="project" value="UniProtKB-EC"/>
</dbReference>
<feature type="transmembrane region" description="Helical" evidence="8">
    <location>
        <begin position="107"/>
        <end position="126"/>
    </location>
</feature>
<dbReference type="GO" id="GO:0035556">
    <property type="term" value="P:intracellular signal transduction"/>
    <property type="evidence" value="ECO:0007669"/>
    <property type="project" value="InterPro"/>
</dbReference>
<organism evidence="10 11">
    <name type="scientific">Candidatus Promineifilum breve</name>
    <dbReference type="NCBI Taxonomy" id="1806508"/>
    <lineage>
        <taxon>Bacteria</taxon>
        <taxon>Bacillati</taxon>
        <taxon>Chloroflexota</taxon>
        <taxon>Ardenticatenia</taxon>
        <taxon>Candidatus Promineifilales</taxon>
        <taxon>Candidatus Promineifilaceae</taxon>
        <taxon>Candidatus Promineifilum</taxon>
    </lineage>
</organism>
<name>A0A160SY68_9CHLR</name>
<dbReference type="CDD" id="cd07302">
    <property type="entry name" value="CHD"/>
    <property type="match status" value="1"/>
</dbReference>
<evidence type="ECO:0000256" key="2">
    <source>
        <dbReference type="ARBA" id="ARBA00022692"/>
    </source>
</evidence>
<dbReference type="Proteomes" id="UP000215027">
    <property type="component" value="Chromosome I"/>
</dbReference>
<dbReference type="InterPro" id="IPR001054">
    <property type="entry name" value="A/G_cyclase"/>
</dbReference>
<dbReference type="KEGG" id="pbf:CFX0092_A0500"/>
<dbReference type="PROSITE" id="PS00452">
    <property type="entry name" value="GUANYLATE_CYCLASE_1"/>
    <property type="match status" value="1"/>
</dbReference>
<dbReference type="Gene3D" id="3.30.70.1230">
    <property type="entry name" value="Nucleotide cyclase"/>
    <property type="match status" value="1"/>
</dbReference>
<dbReference type="Pfam" id="PF00211">
    <property type="entry name" value="Guanylate_cyc"/>
    <property type="match status" value="1"/>
</dbReference>
<dbReference type="PANTHER" id="PTHR11920:SF335">
    <property type="entry name" value="GUANYLATE CYCLASE"/>
    <property type="match status" value="1"/>
</dbReference>
<dbReference type="AlphaFoldDB" id="A0A160SY68"/>
<dbReference type="EC" id="4.6.1.1" evidence="10"/>
<feature type="transmembrane region" description="Helical" evidence="8">
    <location>
        <begin position="163"/>
        <end position="185"/>
    </location>
</feature>
<dbReference type="GO" id="GO:0007168">
    <property type="term" value="P:receptor guanylyl cyclase signaling pathway"/>
    <property type="evidence" value="ECO:0007669"/>
    <property type="project" value="TreeGrafter"/>
</dbReference>
<sequence>MQLIDHIEHRLALPGDDETLRKRKVAAFFAGLMGVITALLFTVLYFIGDAPLLAWLFLLTFVWTSITLAILWLRPRAYYWAVLVTALYVTIHPWVVVVASGGYRSGLLPMLWALIGPGVAVVLIGIRPALFNAALYVVLAAVAALLDPWAAAHAPQLPEWIRLTIGLISAVIPGMMVVLISLFLFRQVERARMQADALLRNILPSPVADRLKIDPTSIAESFNEVTVLFADIVGFTRMSAAADAREVVGLLNAIFSDFDGLADKHGLEKIKTIGDAYMVVGGLPEPRPDHLEAVVAFAFDALEVMKKYRAWNGEAIGLRIGINTGPIVAGVIGRRKFIYDLWGDTVNTASRMESFGLENVIQVTKTVRDKLDGRYTFEERGPFEVKGKGMMTTYLLNK</sequence>
<keyword evidence="4 8" id="KW-1133">Transmembrane helix</keyword>
<feature type="transmembrane region" description="Helical" evidence="8">
    <location>
        <begin position="80"/>
        <end position="101"/>
    </location>
</feature>
<dbReference type="SMART" id="SM00044">
    <property type="entry name" value="CYCc"/>
    <property type="match status" value="1"/>
</dbReference>
<dbReference type="GO" id="GO:0000166">
    <property type="term" value="F:nucleotide binding"/>
    <property type="evidence" value="ECO:0007669"/>
    <property type="project" value="UniProtKB-KW"/>
</dbReference>
<keyword evidence="5 8" id="KW-0472">Membrane</keyword>
<comment type="similarity">
    <text evidence="7">Belongs to the adenylyl cyclase class-4/guanylyl cyclase family.</text>
</comment>
<evidence type="ECO:0000259" key="9">
    <source>
        <dbReference type="PROSITE" id="PS50125"/>
    </source>
</evidence>
<accession>A0A160SY68</accession>
<dbReference type="InterPro" id="IPR018297">
    <property type="entry name" value="A/G_cyclase_CS"/>
</dbReference>
<protein>
    <submittedName>
        <fullName evidence="10">Adenylate cyclase</fullName>
        <ecNumber evidence="10">4.6.1.1</ecNumber>
    </submittedName>
</protein>
<evidence type="ECO:0000256" key="1">
    <source>
        <dbReference type="ARBA" id="ARBA00004370"/>
    </source>
</evidence>
<feature type="transmembrane region" description="Helical" evidence="8">
    <location>
        <begin position="25"/>
        <end position="47"/>
    </location>
</feature>
<evidence type="ECO:0000256" key="5">
    <source>
        <dbReference type="ARBA" id="ARBA00023136"/>
    </source>
</evidence>
<feature type="domain" description="Guanylate cyclase" evidence="9">
    <location>
        <begin position="226"/>
        <end position="353"/>
    </location>
</feature>
<evidence type="ECO:0000313" key="11">
    <source>
        <dbReference type="Proteomes" id="UP000215027"/>
    </source>
</evidence>
<evidence type="ECO:0000256" key="3">
    <source>
        <dbReference type="ARBA" id="ARBA00022741"/>
    </source>
</evidence>
<evidence type="ECO:0000256" key="8">
    <source>
        <dbReference type="SAM" id="Phobius"/>
    </source>
</evidence>
<feature type="transmembrane region" description="Helical" evidence="8">
    <location>
        <begin position="53"/>
        <end position="73"/>
    </location>
</feature>
<dbReference type="PROSITE" id="PS50125">
    <property type="entry name" value="GUANYLATE_CYCLASE_2"/>
    <property type="match status" value="1"/>
</dbReference>
<dbReference type="GO" id="GO:0005886">
    <property type="term" value="C:plasma membrane"/>
    <property type="evidence" value="ECO:0007669"/>
    <property type="project" value="TreeGrafter"/>
</dbReference>